<comment type="catalytic activity">
    <reaction evidence="13">
        <text>ATP + H2O + xenobioticSide 1 = ADP + phosphate + xenobioticSide 2.</text>
        <dbReference type="EC" id="7.6.2.2"/>
    </reaction>
</comment>
<dbReference type="GO" id="GO:0016887">
    <property type="term" value="F:ATP hydrolysis activity"/>
    <property type="evidence" value="ECO:0007669"/>
    <property type="project" value="InterPro"/>
</dbReference>
<keyword evidence="5 14" id="KW-0812">Transmembrane</keyword>
<evidence type="ECO:0000313" key="17">
    <source>
        <dbReference type="EMBL" id="GFY41251.1"/>
    </source>
</evidence>
<dbReference type="InterPro" id="IPR011527">
    <property type="entry name" value="ABC1_TM_dom"/>
</dbReference>
<feature type="domain" description="ABC transporter" evidence="15">
    <location>
        <begin position="998"/>
        <end position="1236"/>
    </location>
</feature>
<evidence type="ECO:0000256" key="4">
    <source>
        <dbReference type="ARBA" id="ARBA00022448"/>
    </source>
</evidence>
<feature type="transmembrane region" description="Helical" evidence="14">
    <location>
        <begin position="820"/>
        <end position="838"/>
    </location>
</feature>
<feature type="transmembrane region" description="Helical" evidence="14">
    <location>
        <begin position="943"/>
        <end position="961"/>
    </location>
</feature>
<evidence type="ECO:0000256" key="11">
    <source>
        <dbReference type="ARBA" id="ARBA00023136"/>
    </source>
</evidence>
<dbReference type="FunFam" id="3.40.50.300:FF:000479">
    <property type="entry name" value="Multidrug resistance protein 1A"/>
    <property type="match status" value="1"/>
</dbReference>
<feature type="transmembrane region" description="Helical" evidence="14">
    <location>
        <begin position="350"/>
        <end position="367"/>
    </location>
</feature>
<dbReference type="InterPro" id="IPR003439">
    <property type="entry name" value="ABC_transporter-like_ATP-bd"/>
</dbReference>
<dbReference type="SUPFAM" id="SSF52540">
    <property type="entry name" value="P-loop containing nucleoside triphosphate hydrolases"/>
    <property type="match status" value="2"/>
</dbReference>
<dbReference type="PANTHER" id="PTHR43394">
    <property type="entry name" value="ATP-DEPENDENT PERMEASE MDL1, MITOCHONDRIAL"/>
    <property type="match status" value="1"/>
</dbReference>
<comment type="subcellular location">
    <subcellularLocation>
        <location evidence="1">Membrane</location>
        <topology evidence="1">Multi-pass membrane protein</topology>
    </subcellularLocation>
</comment>
<dbReference type="EC" id="7.6.2.2" evidence="3"/>
<protein>
    <recommendedName>
        <fullName evidence="3">ABC-type xenobiotic transporter</fullName>
        <ecNumber evidence="3">7.6.2.2</ecNumber>
    </recommendedName>
</protein>
<feature type="domain" description="ABC transporter" evidence="15">
    <location>
        <begin position="420"/>
        <end position="604"/>
    </location>
</feature>
<keyword evidence="11 14" id="KW-0472">Membrane</keyword>
<evidence type="ECO:0000256" key="1">
    <source>
        <dbReference type="ARBA" id="ARBA00004141"/>
    </source>
</evidence>
<evidence type="ECO:0000256" key="8">
    <source>
        <dbReference type="ARBA" id="ARBA00022840"/>
    </source>
</evidence>
<reference evidence="17" key="1">
    <citation type="submission" date="2020-08" db="EMBL/GenBank/DDBJ databases">
        <title>Multicomponent nature underlies the extraordinary mechanical properties of spider dragline silk.</title>
        <authorList>
            <person name="Kono N."/>
            <person name="Nakamura H."/>
            <person name="Mori M."/>
            <person name="Yoshida Y."/>
            <person name="Ohtoshi R."/>
            <person name="Malay A.D."/>
            <person name="Moran D.A.P."/>
            <person name="Tomita M."/>
            <person name="Numata K."/>
            <person name="Arakawa K."/>
        </authorList>
    </citation>
    <scope>NUCLEOTIDE SEQUENCE</scope>
</reference>
<keyword evidence="10 14" id="KW-1133">Transmembrane helix</keyword>
<comment type="caution">
    <text evidence="17">The sequence shown here is derived from an EMBL/GenBank/DDBJ whole genome shotgun (WGS) entry which is preliminary data.</text>
</comment>
<comment type="similarity">
    <text evidence="2">Belongs to the ABC transporter superfamily. ABCB family. Multidrug resistance exporter (TC 3.A.1.201) subfamily.</text>
</comment>
<dbReference type="InterPro" id="IPR003593">
    <property type="entry name" value="AAA+_ATPase"/>
</dbReference>
<dbReference type="AlphaFoldDB" id="A0A8X7BQR8"/>
<dbReference type="SUPFAM" id="SSF90123">
    <property type="entry name" value="ABC transporter transmembrane region"/>
    <property type="match status" value="2"/>
</dbReference>
<accession>A0A8X7BQR8</accession>
<feature type="transmembrane region" description="Helical" evidence="14">
    <location>
        <begin position="673"/>
        <end position="705"/>
    </location>
</feature>
<dbReference type="CDD" id="cd18578">
    <property type="entry name" value="ABC_6TM_Pgp_ABCB1_D2_like"/>
    <property type="match status" value="1"/>
</dbReference>
<dbReference type="Pfam" id="PF00664">
    <property type="entry name" value="ABC_membrane"/>
    <property type="match status" value="2"/>
</dbReference>
<dbReference type="InterPro" id="IPR027417">
    <property type="entry name" value="P-loop_NTPase"/>
</dbReference>
<feature type="transmembrane region" description="Helical" evidence="14">
    <location>
        <begin position="75"/>
        <end position="99"/>
    </location>
</feature>
<feature type="transmembrane region" description="Helical" evidence="14">
    <location>
        <begin position="212"/>
        <end position="232"/>
    </location>
</feature>
<evidence type="ECO:0000259" key="15">
    <source>
        <dbReference type="PROSITE" id="PS50893"/>
    </source>
</evidence>
<dbReference type="Proteomes" id="UP000886998">
    <property type="component" value="Unassembled WGS sequence"/>
</dbReference>
<evidence type="ECO:0000256" key="12">
    <source>
        <dbReference type="ARBA" id="ARBA00023180"/>
    </source>
</evidence>
<evidence type="ECO:0000256" key="10">
    <source>
        <dbReference type="ARBA" id="ARBA00022989"/>
    </source>
</evidence>
<evidence type="ECO:0000256" key="5">
    <source>
        <dbReference type="ARBA" id="ARBA00022692"/>
    </source>
</evidence>
<dbReference type="GO" id="GO:0005524">
    <property type="term" value="F:ATP binding"/>
    <property type="evidence" value="ECO:0007669"/>
    <property type="project" value="UniProtKB-KW"/>
</dbReference>
<keyword evidence="9" id="KW-1278">Translocase</keyword>
<dbReference type="InterPro" id="IPR036640">
    <property type="entry name" value="ABC1_TM_sf"/>
</dbReference>
<keyword evidence="6" id="KW-0677">Repeat</keyword>
<dbReference type="GO" id="GO:0097254">
    <property type="term" value="P:renal tubular secretion"/>
    <property type="evidence" value="ECO:0007669"/>
    <property type="project" value="UniProtKB-ARBA"/>
</dbReference>
<evidence type="ECO:0000313" key="18">
    <source>
        <dbReference type="Proteomes" id="UP000886998"/>
    </source>
</evidence>
<dbReference type="Gene3D" id="3.40.50.300">
    <property type="entry name" value="P-loop containing nucleotide triphosphate hydrolases"/>
    <property type="match status" value="3"/>
</dbReference>
<dbReference type="SMART" id="SM00382">
    <property type="entry name" value="AAA"/>
    <property type="match status" value="2"/>
</dbReference>
<dbReference type="GO" id="GO:0090374">
    <property type="term" value="P:oligopeptide export from mitochondrion"/>
    <property type="evidence" value="ECO:0007669"/>
    <property type="project" value="TreeGrafter"/>
</dbReference>
<evidence type="ECO:0000256" key="6">
    <source>
        <dbReference type="ARBA" id="ARBA00022737"/>
    </source>
</evidence>
<dbReference type="Pfam" id="PF00005">
    <property type="entry name" value="ABC_tran"/>
    <property type="match status" value="2"/>
</dbReference>
<dbReference type="PROSITE" id="PS50929">
    <property type="entry name" value="ABC_TM1F"/>
    <property type="match status" value="2"/>
</dbReference>
<sequence>MVIEEKQNVQGSAKEYQLLDNEDSVESEELLPAIQNSKVSSLHFEKDAENHAENLEQPSVGYFSLFKYSSLWDKILMIIAILIASFSGMLWPIVCILSGQYLNHFVHHSRINMTEKLSSNFKIFSSEDFLSQPATLSISFAVLAVIICISFYIIISLFSLSAANQVHKIRCLFMSSILKQDIGWFDIRETGDFANRLTSDLNKIEDGIGEKVGFCISFLSSAIFSLACALYYGWKLSLVMLSVTPIMALAMALISRAQAALSYEESKSYGAAGAVVEEALSSIRTVMAFGGELKEIQRYEKYLTPARRKGIKRGFLTSLGVGLTWFSMYFGYAVAFWYGVRLIIEDKDKINPTYTAGTLLIVFSNVLNASMFLGQIAPFFEVFALAKGAAGIIFSIIDKKPEIDSSSQLGARPNGLNGKITLTNVHFNYPARLDVKVLKGISLVVNPGETVALVGPSGCGKSTIIQLILRFYDTNKGSIEIDNNCIKDLNIGWLRSNIGFVGQEPVLFSTTIAENIRFGKDDATDEEIKRAAKLVNIHEFICNLPKVTLDEARKGRTTIVVAHRLSTIKNADRIFVLSDGIIKETGNNNELMESKGLYHHLVLSQMYEMENFLDDDVEGGWTVFNRCVSVLTSSSFTSRGSSQDTSGLFFKELSDTKPSVSWMRLLKISLPDWPYLVVGSIAALMMGLHTPLYGIIFGSILGVLSEDIDKLMDLNKFYCIIFAIMSITSFVMSFLQTFMFSVASEKLTSRLRKEIFSKIITQDITWFDYPVNSVGSLCARLISDASDLQGASGYRISTLVQTVSTITACTFLACYFNYKLGLLVFAFVPLILMSAYFGKRLTVGDILSDKSSLEVASKVAVEAIENIRTVVSLNQIEGFYIRYTDALVLPYRNARKKSHVKGFTYAFSQSIQVFAYAATFYYGSMLITEGELTYSDMYKSIEGVIVSIIVLGHLFAFAPDFQKAMIAAANIFEMLDMKSHINVFSLDGLNLKNVNGSISFQNVCFNYPMRPKVKVLRDLSLDIKPGKTVALVGSSGCGKTTCIQLIERFYDADAGSVLLDGIHIEEINVRNLRSHIGLVSQEPVLFSCSIAENIAYGNNSEPVDMNEVINAARKANIHNFIASLPQGYATTVGAKGTQLSGGQKQRIAIARALLRDPKILLLDEATSALDAENEHIVQEALDNARHGRTCIIIAHRLTTIQTADSIAVIHKGRVVEQGIHQDLLKLKGYYYKLYNNQYSKKSSTDA</sequence>
<gene>
    <name evidence="17" type="primary">ABCB1</name>
    <name evidence="17" type="ORF">TNIN_401881</name>
</gene>
<dbReference type="PROSITE" id="PS50893">
    <property type="entry name" value="ABC_TRANSPORTER_2"/>
    <property type="match status" value="2"/>
</dbReference>
<evidence type="ECO:0000256" key="3">
    <source>
        <dbReference type="ARBA" id="ARBA00012191"/>
    </source>
</evidence>
<dbReference type="PROSITE" id="PS00211">
    <property type="entry name" value="ABC_TRANSPORTER_1"/>
    <property type="match status" value="1"/>
</dbReference>
<dbReference type="InterPro" id="IPR017871">
    <property type="entry name" value="ABC_transporter-like_CS"/>
</dbReference>
<proteinExistence type="inferred from homology"/>
<dbReference type="OrthoDB" id="6500128at2759"/>
<dbReference type="FunFam" id="1.20.1560.10:FF:000018">
    <property type="entry name" value="ATP-binding cassette subfamily B member 11"/>
    <property type="match status" value="1"/>
</dbReference>
<dbReference type="Gene3D" id="1.20.1560.10">
    <property type="entry name" value="ABC transporter type 1, transmembrane domain"/>
    <property type="match status" value="2"/>
</dbReference>
<keyword evidence="12" id="KW-0325">Glycoprotein</keyword>
<feature type="transmembrane region" description="Helical" evidence="14">
    <location>
        <begin position="717"/>
        <end position="743"/>
    </location>
</feature>
<evidence type="ECO:0000259" key="16">
    <source>
        <dbReference type="PROSITE" id="PS50929"/>
    </source>
</evidence>
<dbReference type="CDD" id="cd03249">
    <property type="entry name" value="ABC_MTABC3_MDL1_MDL2"/>
    <property type="match status" value="1"/>
</dbReference>
<feature type="transmembrane region" description="Helical" evidence="14">
    <location>
        <begin position="315"/>
        <end position="338"/>
    </location>
</feature>
<keyword evidence="8" id="KW-0067">ATP-binding</keyword>
<feature type="transmembrane region" description="Helical" evidence="14">
    <location>
        <begin position="138"/>
        <end position="160"/>
    </location>
</feature>
<dbReference type="GO" id="GO:0015421">
    <property type="term" value="F:ABC-type oligopeptide transporter activity"/>
    <property type="evidence" value="ECO:0007669"/>
    <property type="project" value="TreeGrafter"/>
</dbReference>
<dbReference type="FunFam" id="1.20.1560.10:FF:000009">
    <property type="entry name" value="ABC transporter B family member 1"/>
    <property type="match status" value="1"/>
</dbReference>
<dbReference type="InterPro" id="IPR039421">
    <property type="entry name" value="Type_1_exporter"/>
</dbReference>
<dbReference type="PANTHER" id="PTHR43394:SF18">
    <property type="entry name" value="ABC TRANSPORTER B FAMILY MEMBER 11-LIKE"/>
    <property type="match status" value="1"/>
</dbReference>
<keyword evidence="7" id="KW-0547">Nucleotide-binding</keyword>
<evidence type="ECO:0000256" key="14">
    <source>
        <dbReference type="SAM" id="Phobius"/>
    </source>
</evidence>
<dbReference type="GO" id="GO:0017085">
    <property type="term" value="P:response to insecticide"/>
    <property type="evidence" value="ECO:0007669"/>
    <property type="project" value="UniProtKB-ARBA"/>
</dbReference>
<dbReference type="EMBL" id="BMAV01002375">
    <property type="protein sequence ID" value="GFY41251.1"/>
    <property type="molecule type" value="Genomic_DNA"/>
</dbReference>
<keyword evidence="18" id="KW-1185">Reference proteome</keyword>
<evidence type="ECO:0000256" key="9">
    <source>
        <dbReference type="ARBA" id="ARBA00022967"/>
    </source>
</evidence>
<evidence type="ECO:0000256" key="7">
    <source>
        <dbReference type="ARBA" id="ARBA00022741"/>
    </source>
</evidence>
<dbReference type="CDD" id="cd18577">
    <property type="entry name" value="ABC_6TM_Pgp_ABCB1_D1_like"/>
    <property type="match status" value="1"/>
</dbReference>
<dbReference type="GO" id="GO:0008559">
    <property type="term" value="F:ABC-type xenobiotic transporter activity"/>
    <property type="evidence" value="ECO:0007669"/>
    <property type="project" value="UniProtKB-EC"/>
</dbReference>
<evidence type="ECO:0000256" key="2">
    <source>
        <dbReference type="ARBA" id="ARBA00007577"/>
    </source>
</evidence>
<feature type="transmembrane region" description="Helical" evidence="14">
    <location>
        <begin position="238"/>
        <end position="257"/>
    </location>
</feature>
<organism evidence="17 18">
    <name type="scientific">Trichonephila inaurata madagascariensis</name>
    <dbReference type="NCBI Taxonomy" id="2747483"/>
    <lineage>
        <taxon>Eukaryota</taxon>
        <taxon>Metazoa</taxon>
        <taxon>Ecdysozoa</taxon>
        <taxon>Arthropoda</taxon>
        <taxon>Chelicerata</taxon>
        <taxon>Arachnida</taxon>
        <taxon>Araneae</taxon>
        <taxon>Araneomorphae</taxon>
        <taxon>Entelegynae</taxon>
        <taxon>Araneoidea</taxon>
        <taxon>Nephilidae</taxon>
        <taxon>Trichonephila</taxon>
        <taxon>Trichonephila inaurata</taxon>
    </lineage>
</organism>
<evidence type="ECO:0000256" key="13">
    <source>
        <dbReference type="ARBA" id="ARBA00034018"/>
    </source>
</evidence>
<keyword evidence="4" id="KW-0813">Transport</keyword>
<feature type="transmembrane region" description="Helical" evidence="14">
    <location>
        <begin position="902"/>
        <end position="923"/>
    </location>
</feature>
<feature type="domain" description="ABC transmembrane type-1" evidence="16">
    <location>
        <begin position="78"/>
        <end position="385"/>
    </location>
</feature>
<feature type="domain" description="ABC transmembrane type-1" evidence="16">
    <location>
        <begin position="677"/>
        <end position="963"/>
    </location>
</feature>
<dbReference type="GO" id="GO:0005743">
    <property type="term" value="C:mitochondrial inner membrane"/>
    <property type="evidence" value="ECO:0007669"/>
    <property type="project" value="TreeGrafter"/>
</dbReference>
<name>A0A8X7BQR8_9ARAC</name>